<feature type="region of interest" description="Disordered" evidence="2">
    <location>
        <begin position="177"/>
        <end position="202"/>
    </location>
</feature>
<feature type="compositionally biased region" description="Polar residues" evidence="2">
    <location>
        <begin position="177"/>
        <end position="189"/>
    </location>
</feature>
<feature type="compositionally biased region" description="Basic and acidic residues" evidence="2">
    <location>
        <begin position="487"/>
        <end position="501"/>
    </location>
</feature>
<feature type="compositionally biased region" description="Basic residues" evidence="2">
    <location>
        <begin position="445"/>
        <end position="466"/>
    </location>
</feature>
<feature type="coiled-coil region" evidence="1">
    <location>
        <begin position="48"/>
        <end position="89"/>
    </location>
</feature>
<accession>A0A7D9CW36</accession>
<sequence length="661" mass="73567">MAKLSLKSVLGSNPTNNCTQNAVNVNNQNMSNGSNTYEIQQQHDNYEIKRLQLQNKQLAMRNEKLLQQVAVLQNEMSNAHQQMTMLRNKEARMKGSFRKSIGAIRGTIISKFGDLMAQFDSDVDQLGIGYEHSTYLPIGYHGVSSSNTHRTLPGPAGYLKGMNDYIHQRIISTSKNSSGSELTVYGQNSDKNDRNNENGNASGVNIISETIQEKEQANGDTSEIIPENEQVDDHAFEPILEESSEESSSDANLNESPTKLENPPEEMQSENSSADTSKFNDSSSSNLDSTGATSISALKVTDTKDVKLLPAPYEDAPENVPQKKEPVTLSPLGESITKDAIPILSFSEKDKGLTESPQSPEKSPIFRNTEDKTEENAYVANSSEANKSGTSYSTVEEPELDLMDGIDSGEAQFESESARNEEDDEQNGVTNVPLTENPFKDPRSKTKIRIVRSPRKKQQRRRRKRLSGLSRELKNLQFEMPLSWRDQGGEKPRKVEKRRNSLVDSDLESEQEPGDVSIVNIEADNSGDDDYKSSKPADLDPVDVMATSARRRKLFMDGPISKKRRITDYGKSSQKLNVLKDVTNNLDRNSSGNSSRRSSKKTGGSIFDLLDEEDGNRGENNKENVVPSKKQSKKIRQTTNKRRRKRKSKKSAASVPKMISV</sequence>
<feature type="compositionally biased region" description="Basic residues" evidence="2">
    <location>
        <begin position="630"/>
        <end position="650"/>
    </location>
</feature>
<evidence type="ECO:0000313" key="4">
    <source>
        <dbReference type="Proteomes" id="UP000478008"/>
    </source>
</evidence>
<organism evidence="3 4">
    <name type="scientific">Dekkera bruxellensis</name>
    <name type="common">Brettanomyces custersii</name>
    <dbReference type="NCBI Taxonomy" id="5007"/>
    <lineage>
        <taxon>Eukaryota</taxon>
        <taxon>Fungi</taxon>
        <taxon>Dikarya</taxon>
        <taxon>Ascomycota</taxon>
        <taxon>Saccharomycotina</taxon>
        <taxon>Pichiomycetes</taxon>
        <taxon>Pichiales</taxon>
        <taxon>Pichiaceae</taxon>
        <taxon>Brettanomyces</taxon>
    </lineage>
</organism>
<feature type="compositionally biased region" description="Low complexity" evidence="2">
    <location>
        <begin position="588"/>
        <end position="605"/>
    </location>
</feature>
<gene>
    <name evidence="3" type="ORF">DEBR0S2_00496G</name>
</gene>
<feature type="region of interest" description="Disordered" evidence="2">
    <location>
        <begin position="580"/>
        <end position="661"/>
    </location>
</feature>
<dbReference type="EMBL" id="CABFWN010000002">
    <property type="protein sequence ID" value="VUG17177.1"/>
    <property type="molecule type" value="Genomic_DNA"/>
</dbReference>
<keyword evidence="1" id="KW-0175">Coiled coil</keyword>
<reference evidence="3 4" key="1">
    <citation type="submission" date="2019-07" db="EMBL/GenBank/DDBJ databases">
        <authorList>
            <person name="Friedrich A."/>
            <person name="Schacherer J."/>
        </authorList>
    </citation>
    <scope>NUCLEOTIDE SEQUENCE [LARGE SCALE GENOMIC DNA]</scope>
</reference>
<feature type="compositionally biased region" description="Basic and acidic residues" evidence="2">
    <location>
        <begin position="529"/>
        <end position="538"/>
    </location>
</feature>
<evidence type="ECO:0000256" key="1">
    <source>
        <dbReference type="SAM" id="Coils"/>
    </source>
</evidence>
<feature type="region of interest" description="Disordered" evidence="2">
    <location>
        <begin position="241"/>
        <end position="544"/>
    </location>
</feature>
<dbReference type="Proteomes" id="UP000478008">
    <property type="component" value="Unassembled WGS sequence"/>
</dbReference>
<feature type="compositionally biased region" description="Polar residues" evidence="2">
    <location>
        <begin position="379"/>
        <end position="394"/>
    </location>
</feature>
<feature type="compositionally biased region" description="Polar residues" evidence="2">
    <location>
        <begin position="250"/>
        <end position="259"/>
    </location>
</feature>
<evidence type="ECO:0000313" key="3">
    <source>
        <dbReference type="EMBL" id="VUG17177.1"/>
    </source>
</evidence>
<protein>
    <submittedName>
        <fullName evidence="3">DEBR0S2_00496g1_1</fullName>
    </submittedName>
</protein>
<dbReference type="AlphaFoldDB" id="A0A7D9CW36"/>
<evidence type="ECO:0000256" key="2">
    <source>
        <dbReference type="SAM" id="MobiDB-lite"/>
    </source>
</evidence>
<name>A0A7D9CW36_DEKBR</name>
<keyword evidence="4" id="KW-1185">Reference proteome</keyword>
<feature type="compositionally biased region" description="Polar residues" evidence="2">
    <location>
        <begin position="269"/>
        <end position="296"/>
    </location>
</feature>
<proteinExistence type="predicted"/>